<organism evidence="1 2">
    <name type="scientific">Armillaria novae-zelandiae</name>
    <dbReference type="NCBI Taxonomy" id="153914"/>
    <lineage>
        <taxon>Eukaryota</taxon>
        <taxon>Fungi</taxon>
        <taxon>Dikarya</taxon>
        <taxon>Basidiomycota</taxon>
        <taxon>Agaricomycotina</taxon>
        <taxon>Agaricomycetes</taxon>
        <taxon>Agaricomycetidae</taxon>
        <taxon>Agaricales</taxon>
        <taxon>Marasmiineae</taxon>
        <taxon>Physalacriaceae</taxon>
        <taxon>Armillaria</taxon>
    </lineage>
</organism>
<sequence>MPGAGQTTEWSVEELIAMQISYITSLAGTLGEEKLHDVIVTARPHSSQFERDTVEISGLRTTHLRPVNDGTALAVNYPTYKAYLAQAGISWLNISNYQTNPEMESAP</sequence>
<reference evidence="1" key="1">
    <citation type="submission" date="2023-06" db="EMBL/GenBank/DDBJ databases">
        <authorList>
            <consortium name="Lawrence Berkeley National Laboratory"/>
            <person name="Ahrendt S."/>
            <person name="Sahu N."/>
            <person name="Indic B."/>
            <person name="Wong-Bajracharya J."/>
            <person name="Merenyi Z."/>
            <person name="Ke H.-M."/>
            <person name="Monk M."/>
            <person name="Kocsube S."/>
            <person name="Drula E."/>
            <person name="Lipzen A."/>
            <person name="Balint B."/>
            <person name="Henrissat B."/>
            <person name="Andreopoulos B."/>
            <person name="Martin F.M."/>
            <person name="Harder C.B."/>
            <person name="Rigling D."/>
            <person name="Ford K.L."/>
            <person name="Foster G.D."/>
            <person name="Pangilinan J."/>
            <person name="Papanicolaou A."/>
            <person name="Barry K."/>
            <person name="LaButti K."/>
            <person name="Viragh M."/>
            <person name="Koriabine M."/>
            <person name="Yan M."/>
            <person name="Riley R."/>
            <person name="Champramary S."/>
            <person name="Plett K.L."/>
            <person name="Tsai I.J."/>
            <person name="Slot J."/>
            <person name="Sipos G."/>
            <person name="Plett J."/>
            <person name="Nagy L.G."/>
            <person name="Grigoriev I.V."/>
        </authorList>
    </citation>
    <scope>NUCLEOTIDE SEQUENCE</scope>
    <source>
        <strain evidence="1">ICMP 16352</strain>
    </source>
</reference>
<comment type="caution">
    <text evidence="1">The sequence shown here is derived from an EMBL/GenBank/DDBJ whole genome shotgun (WGS) entry which is preliminary data.</text>
</comment>
<protein>
    <submittedName>
        <fullName evidence="1">Uncharacterized protein</fullName>
    </submittedName>
</protein>
<name>A0AA39P4X7_9AGAR</name>
<evidence type="ECO:0000313" key="2">
    <source>
        <dbReference type="Proteomes" id="UP001175227"/>
    </source>
</evidence>
<dbReference type="Gene3D" id="3.30.30.30">
    <property type="match status" value="1"/>
</dbReference>
<gene>
    <name evidence="1" type="ORF">IW261DRAFT_1609169</name>
</gene>
<dbReference type="EMBL" id="JAUEPR010000018">
    <property type="protein sequence ID" value="KAK0476978.1"/>
    <property type="molecule type" value="Genomic_DNA"/>
</dbReference>
<evidence type="ECO:0000313" key="1">
    <source>
        <dbReference type="EMBL" id="KAK0476978.1"/>
    </source>
</evidence>
<dbReference type="Proteomes" id="UP001175227">
    <property type="component" value="Unassembled WGS sequence"/>
</dbReference>
<keyword evidence="2" id="KW-1185">Reference proteome</keyword>
<dbReference type="AlphaFoldDB" id="A0AA39P4X7"/>
<proteinExistence type="predicted"/>
<accession>A0AA39P4X7</accession>
<dbReference type="Gene3D" id="3.30.420.40">
    <property type="match status" value="1"/>
</dbReference>